<sequence>MQENLAVDKHDNSNYTQARARYLARGDHLETPARTGNNGGPEGALQAQGLELFKEFHSKGHQVLQSSFPYDVLTSENEGIRYWTSRGSSFTRTRTAWYNHQPVCPNIGGKQNIWAPEMYGNVPRLFALHPNTYVITIGTMQNGTGLPNKVRIHSNPENSDIFDPPFTFEKAAALPYGEVLDVDEWDVLELNIVFWWTRTDYWSCFAESEEYPLWGQDEEWGLERLFEV</sequence>
<evidence type="ECO:0000313" key="1">
    <source>
        <dbReference type="EMBL" id="KAF1992341.1"/>
    </source>
</evidence>
<dbReference type="AlphaFoldDB" id="A0A6G1HGH7"/>
<protein>
    <submittedName>
        <fullName evidence="1">Uncharacterized protein</fullName>
    </submittedName>
</protein>
<name>A0A6G1HGH7_9PEZI</name>
<dbReference type="Proteomes" id="UP000800041">
    <property type="component" value="Unassembled WGS sequence"/>
</dbReference>
<dbReference type="EMBL" id="ML977137">
    <property type="protein sequence ID" value="KAF1992341.1"/>
    <property type="molecule type" value="Genomic_DNA"/>
</dbReference>
<proteinExistence type="predicted"/>
<accession>A0A6G1HGH7</accession>
<evidence type="ECO:0000313" key="2">
    <source>
        <dbReference type="Proteomes" id="UP000800041"/>
    </source>
</evidence>
<organism evidence="1 2">
    <name type="scientific">Aulographum hederae CBS 113979</name>
    <dbReference type="NCBI Taxonomy" id="1176131"/>
    <lineage>
        <taxon>Eukaryota</taxon>
        <taxon>Fungi</taxon>
        <taxon>Dikarya</taxon>
        <taxon>Ascomycota</taxon>
        <taxon>Pezizomycotina</taxon>
        <taxon>Dothideomycetes</taxon>
        <taxon>Pleosporomycetidae</taxon>
        <taxon>Aulographales</taxon>
        <taxon>Aulographaceae</taxon>
    </lineage>
</organism>
<gene>
    <name evidence="1" type="ORF">K402DRAFT_399465</name>
</gene>
<reference evidence="1" key="1">
    <citation type="journal article" date="2020" name="Stud. Mycol.">
        <title>101 Dothideomycetes genomes: a test case for predicting lifestyles and emergence of pathogens.</title>
        <authorList>
            <person name="Haridas S."/>
            <person name="Albert R."/>
            <person name="Binder M."/>
            <person name="Bloem J."/>
            <person name="Labutti K."/>
            <person name="Salamov A."/>
            <person name="Andreopoulos B."/>
            <person name="Baker S."/>
            <person name="Barry K."/>
            <person name="Bills G."/>
            <person name="Bluhm B."/>
            <person name="Cannon C."/>
            <person name="Castanera R."/>
            <person name="Culley D."/>
            <person name="Daum C."/>
            <person name="Ezra D."/>
            <person name="Gonzalez J."/>
            <person name="Henrissat B."/>
            <person name="Kuo A."/>
            <person name="Liang C."/>
            <person name="Lipzen A."/>
            <person name="Lutzoni F."/>
            <person name="Magnuson J."/>
            <person name="Mondo S."/>
            <person name="Nolan M."/>
            <person name="Ohm R."/>
            <person name="Pangilinan J."/>
            <person name="Park H.-J."/>
            <person name="Ramirez L."/>
            <person name="Alfaro M."/>
            <person name="Sun H."/>
            <person name="Tritt A."/>
            <person name="Yoshinaga Y."/>
            <person name="Zwiers L.-H."/>
            <person name="Turgeon B."/>
            <person name="Goodwin S."/>
            <person name="Spatafora J."/>
            <person name="Crous P."/>
            <person name="Grigoriev I."/>
        </authorList>
    </citation>
    <scope>NUCLEOTIDE SEQUENCE</scope>
    <source>
        <strain evidence="1">CBS 113979</strain>
    </source>
</reference>
<keyword evidence="2" id="KW-1185">Reference proteome</keyword>